<dbReference type="Proteomes" id="UP000243606">
    <property type="component" value="Unassembled WGS sequence"/>
</dbReference>
<evidence type="ECO:0000313" key="8">
    <source>
        <dbReference type="Proteomes" id="UP000243606"/>
    </source>
</evidence>
<name>A0A1I3FKR3_9PSED</name>
<dbReference type="EMBL" id="FOQL01000001">
    <property type="protein sequence ID" value="SFI11799.1"/>
    <property type="molecule type" value="Genomic_DNA"/>
</dbReference>
<dbReference type="InterPro" id="IPR005598">
    <property type="entry name" value="ATP_synth_I"/>
</dbReference>
<keyword evidence="3 6" id="KW-0812">Transmembrane</keyword>
<keyword evidence="8" id="KW-1185">Reference proteome</keyword>
<feature type="transmembrane region" description="Helical" evidence="6">
    <location>
        <begin position="108"/>
        <end position="128"/>
    </location>
</feature>
<evidence type="ECO:0000256" key="4">
    <source>
        <dbReference type="ARBA" id="ARBA00022989"/>
    </source>
</evidence>
<feature type="transmembrane region" description="Helical" evidence="6">
    <location>
        <begin position="41"/>
        <end position="60"/>
    </location>
</feature>
<dbReference type="AlphaFoldDB" id="A0A1I3FKR3"/>
<keyword evidence="2" id="KW-1003">Cell membrane</keyword>
<feature type="transmembrane region" description="Helical" evidence="6">
    <location>
        <begin position="81"/>
        <end position="102"/>
    </location>
</feature>
<dbReference type="Pfam" id="PF03899">
    <property type="entry name" value="ATP-synt_I"/>
    <property type="match status" value="1"/>
</dbReference>
<evidence type="ECO:0000313" key="7">
    <source>
        <dbReference type="EMBL" id="SFI11799.1"/>
    </source>
</evidence>
<dbReference type="GO" id="GO:0005886">
    <property type="term" value="C:plasma membrane"/>
    <property type="evidence" value="ECO:0007669"/>
    <property type="project" value="UniProtKB-SubCell"/>
</dbReference>
<reference evidence="8" key="1">
    <citation type="submission" date="2016-10" db="EMBL/GenBank/DDBJ databases">
        <authorList>
            <person name="Varghese N."/>
            <person name="Submissions S."/>
        </authorList>
    </citation>
    <scope>NUCLEOTIDE SEQUENCE [LARGE SCALE GENOMIC DNA]</scope>
    <source>
        <strain evidence="8">LMG 24016</strain>
    </source>
</reference>
<comment type="subcellular location">
    <subcellularLocation>
        <location evidence="1">Cell membrane</location>
        <topology evidence="1">Multi-pass membrane protein</topology>
    </subcellularLocation>
</comment>
<dbReference type="OrthoDB" id="5702716at2"/>
<accession>A0A1I3FKR3</accession>
<evidence type="ECO:0000256" key="6">
    <source>
        <dbReference type="SAM" id="Phobius"/>
    </source>
</evidence>
<keyword evidence="5 6" id="KW-0472">Membrane</keyword>
<evidence type="ECO:0000256" key="1">
    <source>
        <dbReference type="ARBA" id="ARBA00004651"/>
    </source>
</evidence>
<evidence type="ECO:0000256" key="2">
    <source>
        <dbReference type="ARBA" id="ARBA00022475"/>
    </source>
</evidence>
<gene>
    <name evidence="7" type="ORF">SAMN05216206_1507</name>
</gene>
<dbReference type="STRING" id="425504.SAMN05216206_1507"/>
<keyword evidence="4 6" id="KW-1133">Transmembrane helix</keyword>
<evidence type="ECO:0000256" key="5">
    <source>
        <dbReference type="ARBA" id="ARBA00023136"/>
    </source>
</evidence>
<feature type="transmembrane region" description="Helical" evidence="6">
    <location>
        <begin position="14"/>
        <end position="35"/>
    </location>
</feature>
<sequence>MDVRTPIRLPFHRLAVFPVLFTQLLVLLFLALVLWQWQGAVAGYSGLCGGLIAWLPNVYFAHKAFRFSGARAAQAIVRSFYAGEAGKLVLTAVLFALTFAGVKPLEPLAVFGVFFLTQLVNWFAPLLMKKRLSRP</sequence>
<dbReference type="RefSeq" id="WP_090240967.1">
    <property type="nucleotide sequence ID" value="NZ_CAXBNE010000007.1"/>
</dbReference>
<organism evidence="7 8">
    <name type="scientific">Pseudomonas guineae</name>
    <dbReference type="NCBI Taxonomy" id="425504"/>
    <lineage>
        <taxon>Bacteria</taxon>
        <taxon>Pseudomonadati</taxon>
        <taxon>Pseudomonadota</taxon>
        <taxon>Gammaproteobacteria</taxon>
        <taxon>Pseudomonadales</taxon>
        <taxon>Pseudomonadaceae</taxon>
        <taxon>Pseudomonas</taxon>
    </lineage>
</organism>
<protein>
    <submittedName>
        <fullName evidence="7">ATP synthase protein I</fullName>
    </submittedName>
</protein>
<dbReference type="NCBIfam" id="NF004414">
    <property type="entry name" value="PRK05760.1"/>
    <property type="match status" value="1"/>
</dbReference>
<evidence type="ECO:0000256" key="3">
    <source>
        <dbReference type="ARBA" id="ARBA00022692"/>
    </source>
</evidence>
<proteinExistence type="predicted"/>